<dbReference type="InterPro" id="IPR007823">
    <property type="entry name" value="RRP8"/>
</dbReference>
<evidence type="ECO:0000256" key="8">
    <source>
        <dbReference type="RuleBase" id="RU365074"/>
    </source>
</evidence>
<dbReference type="InterPro" id="IPR042036">
    <property type="entry name" value="RRP8_N"/>
</dbReference>
<dbReference type="STRING" id="857967.G0QW50"/>
<keyword evidence="7 8" id="KW-0539">Nucleus</keyword>
<keyword evidence="5 8" id="KW-0808">Transferase</keyword>
<name>G0QW50_ICHMU</name>
<dbReference type="EC" id="2.1.1.-" evidence="8"/>
<sequence>MINEYFYTKSSQESAKHFSDNQEDFLLYHKGFQSQIKKWSEKPIDIIINEISNNQIYKNAVIADLGCGDGLLYENFQNENKKKIYSFDLCSHKDFIQVADSRNIPLENEFCDVVVFCLALMGTNYIEFLTEAKRLLKQKGHLMITEVNSRITNMDLFIQMIENLGFKLVRKNVPNSYFCFLIFLKISDLDQKNHTLQTKVEKLNQIFIKSLRQKFPREHVKNLLQVSQILLKPCIYKKR</sequence>
<comment type="function">
    <text evidence="8">Probable methyltransferase required to silence rDNA.</text>
</comment>
<dbReference type="InterPro" id="IPR029063">
    <property type="entry name" value="SAM-dependent_MTases_sf"/>
</dbReference>
<dbReference type="Gene3D" id="1.10.10.2150">
    <property type="entry name" value="Ribosomal RNA-processing protein 8, N-terminal domain"/>
    <property type="match status" value="1"/>
</dbReference>
<dbReference type="EMBL" id="GL983980">
    <property type="protein sequence ID" value="EGR30553.1"/>
    <property type="molecule type" value="Genomic_DNA"/>
</dbReference>
<dbReference type="CDD" id="cd02440">
    <property type="entry name" value="AdoMet_MTases"/>
    <property type="match status" value="1"/>
</dbReference>
<dbReference type="FunCoup" id="G0QW50">
    <property type="interactions" value="59"/>
</dbReference>
<evidence type="ECO:0000256" key="6">
    <source>
        <dbReference type="ARBA" id="ARBA00022691"/>
    </source>
</evidence>
<dbReference type="GO" id="GO:0005730">
    <property type="term" value="C:nucleolus"/>
    <property type="evidence" value="ECO:0007669"/>
    <property type="project" value="UniProtKB-SubCell"/>
</dbReference>
<evidence type="ECO:0000313" key="9">
    <source>
        <dbReference type="EMBL" id="EGR30553.1"/>
    </source>
</evidence>
<gene>
    <name evidence="9" type="ORF">IMG5_129390</name>
</gene>
<dbReference type="OrthoDB" id="10258825at2759"/>
<accession>G0QW50</accession>
<dbReference type="Pfam" id="PF05148">
    <property type="entry name" value="Methyltransf_8"/>
    <property type="match status" value="1"/>
</dbReference>
<dbReference type="PANTHER" id="PTHR12787:SF0">
    <property type="entry name" value="RIBOSOMAL RNA-PROCESSING PROTEIN 8"/>
    <property type="match status" value="1"/>
</dbReference>
<dbReference type="GO" id="GO:0032259">
    <property type="term" value="P:methylation"/>
    <property type="evidence" value="ECO:0007669"/>
    <property type="project" value="UniProtKB-KW"/>
</dbReference>
<comment type="subcellular location">
    <subcellularLocation>
        <location evidence="1 8">Nucleus</location>
        <location evidence="1 8">Nucleolus</location>
    </subcellularLocation>
</comment>
<dbReference type="PANTHER" id="PTHR12787">
    <property type="entry name" value="RIBOSOMAL RNA-PROCESSING PROTEIN 8"/>
    <property type="match status" value="1"/>
</dbReference>
<keyword evidence="3 8" id="KW-0698">rRNA processing</keyword>
<dbReference type="RefSeq" id="XP_004032140.1">
    <property type="nucleotide sequence ID" value="XM_004032092.1"/>
</dbReference>
<organism evidence="9 10">
    <name type="scientific">Ichthyophthirius multifiliis</name>
    <name type="common">White spot disease agent</name>
    <name type="synonym">Ich</name>
    <dbReference type="NCBI Taxonomy" id="5932"/>
    <lineage>
        <taxon>Eukaryota</taxon>
        <taxon>Sar</taxon>
        <taxon>Alveolata</taxon>
        <taxon>Ciliophora</taxon>
        <taxon>Intramacronucleata</taxon>
        <taxon>Oligohymenophorea</taxon>
        <taxon>Hymenostomatida</taxon>
        <taxon>Ophryoglenina</taxon>
        <taxon>Ichthyophthirius</taxon>
    </lineage>
</organism>
<keyword evidence="6 8" id="KW-0949">S-adenosyl-L-methionine</keyword>
<reference evidence="9 10" key="1">
    <citation type="submission" date="2011-07" db="EMBL/GenBank/DDBJ databases">
        <authorList>
            <person name="Coyne R."/>
            <person name="Brami D."/>
            <person name="Johnson J."/>
            <person name="Hostetler J."/>
            <person name="Hannick L."/>
            <person name="Clark T."/>
            <person name="Cassidy-Hanley D."/>
            <person name="Inman J."/>
        </authorList>
    </citation>
    <scope>NUCLEOTIDE SEQUENCE [LARGE SCALE GENOMIC DNA]</scope>
    <source>
        <strain evidence="9 10">G5</strain>
    </source>
</reference>
<evidence type="ECO:0000256" key="7">
    <source>
        <dbReference type="ARBA" id="ARBA00023242"/>
    </source>
</evidence>
<evidence type="ECO:0000256" key="2">
    <source>
        <dbReference type="ARBA" id="ARBA00006301"/>
    </source>
</evidence>
<dbReference type="AlphaFoldDB" id="G0QW50"/>
<dbReference type="eggNOG" id="KOG3045">
    <property type="taxonomic scope" value="Eukaryota"/>
</dbReference>
<keyword evidence="10" id="KW-1185">Reference proteome</keyword>
<dbReference type="Proteomes" id="UP000008983">
    <property type="component" value="Unassembled WGS sequence"/>
</dbReference>
<protein>
    <recommendedName>
        <fullName evidence="8">Ribosomal RNA-processing protein 8</fullName>
        <ecNumber evidence="8">2.1.1.-</ecNumber>
    </recommendedName>
</protein>
<dbReference type="InParanoid" id="G0QW50"/>
<evidence type="ECO:0000313" key="10">
    <source>
        <dbReference type="Proteomes" id="UP000008983"/>
    </source>
</evidence>
<proteinExistence type="inferred from homology"/>
<evidence type="ECO:0000256" key="3">
    <source>
        <dbReference type="ARBA" id="ARBA00022552"/>
    </source>
</evidence>
<dbReference type="SUPFAM" id="SSF53335">
    <property type="entry name" value="S-adenosyl-L-methionine-dependent methyltransferases"/>
    <property type="match status" value="1"/>
</dbReference>
<dbReference type="GO" id="GO:0008168">
    <property type="term" value="F:methyltransferase activity"/>
    <property type="evidence" value="ECO:0007669"/>
    <property type="project" value="UniProtKB-KW"/>
</dbReference>
<evidence type="ECO:0000256" key="1">
    <source>
        <dbReference type="ARBA" id="ARBA00004604"/>
    </source>
</evidence>
<evidence type="ECO:0000256" key="4">
    <source>
        <dbReference type="ARBA" id="ARBA00022603"/>
    </source>
</evidence>
<dbReference type="GO" id="GO:0006364">
    <property type="term" value="P:rRNA processing"/>
    <property type="evidence" value="ECO:0007669"/>
    <property type="project" value="UniProtKB-UniRule"/>
</dbReference>
<keyword evidence="4 8" id="KW-0489">Methyltransferase</keyword>
<dbReference type="OMA" id="HEGFRAQ"/>
<dbReference type="GeneID" id="14906666"/>
<evidence type="ECO:0000256" key="5">
    <source>
        <dbReference type="ARBA" id="ARBA00022679"/>
    </source>
</evidence>
<dbReference type="Gene3D" id="3.40.50.150">
    <property type="entry name" value="Vaccinia Virus protein VP39"/>
    <property type="match status" value="1"/>
</dbReference>
<comment type="similarity">
    <text evidence="2 8">Belongs to the methyltransferase superfamily. RRP8 family.</text>
</comment>